<keyword evidence="2" id="KW-1185">Reference proteome</keyword>
<dbReference type="Proteomes" id="UP001597463">
    <property type="component" value="Unassembled WGS sequence"/>
</dbReference>
<comment type="caution">
    <text evidence="1">The sequence shown here is derived from an EMBL/GenBank/DDBJ whole genome shotgun (WGS) entry which is preliminary data.</text>
</comment>
<evidence type="ECO:0000313" key="2">
    <source>
        <dbReference type="Proteomes" id="UP001597463"/>
    </source>
</evidence>
<reference evidence="2" key="1">
    <citation type="journal article" date="2019" name="Int. J. Syst. Evol. Microbiol.">
        <title>The Global Catalogue of Microorganisms (GCM) 10K type strain sequencing project: providing services to taxonomists for standard genome sequencing and annotation.</title>
        <authorList>
            <consortium name="The Broad Institute Genomics Platform"/>
            <consortium name="The Broad Institute Genome Sequencing Center for Infectious Disease"/>
            <person name="Wu L."/>
            <person name="Ma J."/>
        </authorList>
    </citation>
    <scope>NUCLEOTIDE SEQUENCE [LARGE SCALE GENOMIC DNA]</scope>
    <source>
        <strain evidence="2">TISTR 1906</strain>
    </source>
</reference>
<dbReference type="RefSeq" id="WP_066479524.1">
    <property type="nucleotide sequence ID" value="NZ_BCNT01000010.1"/>
</dbReference>
<dbReference type="EMBL" id="JBHUMV010000001">
    <property type="protein sequence ID" value="MFD2752538.1"/>
    <property type="molecule type" value="Genomic_DNA"/>
</dbReference>
<protein>
    <submittedName>
        <fullName evidence="1">Uncharacterized protein</fullName>
    </submittedName>
</protein>
<accession>A0ABW5UGY8</accession>
<organism evidence="1 2">
    <name type="scientific">Comamonas terrae</name>
    <dbReference type="NCBI Taxonomy" id="673548"/>
    <lineage>
        <taxon>Bacteria</taxon>
        <taxon>Pseudomonadati</taxon>
        <taxon>Pseudomonadota</taxon>
        <taxon>Betaproteobacteria</taxon>
        <taxon>Burkholderiales</taxon>
        <taxon>Comamonadaceae</taxon>
        <taxon>Comamonas</taxon>
    </lineage>
</organism>
<gene>
    <name evidence="1" type="ORF">ACFSW6_00435</name>
</gene>
<proteinExistence type="predicted"/>
<sequence length="123" mass="13958">MQHSSPAPLTRHSYDLLLSDLFQRLEASPLCSSAEQAHDLLTSTWLAVNEQRQAPEEVLRHLRRRKLIAEHGWHNLDGDPCYRQADEAPDIRINLHRNGAIVFERLTEDASTVLFVLPGSQAP</sequence>
<name>A0ABW5UGY8_9BURK</name>
<evidence type="ECO:0000313" key="1">
    <source>
        <dbReference type="EMBL" id="MFD2752538.1"/>
    </source>
</evidence>